<name>A0ABQ3CY35_9ACTN</name>
<organism evidence="2 3">
    <name type="scientific">Streptomyces canarius</name>
    <dbReference type="NCBI Taxonomy" id="285453"/>
    <lineage>
        <taxon>Bacteria</taxon>
        <taxon>Bacillati</taxon>
        <taxon>Actinomycetota</taxon>
        <taxon>Actinomycetes</taxon>
        <taxon>Kitasatosporales</taxon>
        <taxon>Streptomycetaceae</taxon>
        <taxon>Streptomyces</taxon>
    </lineage>
</organism>
<reference evidence="3" key="1">
    <citation type="journal article" date="2019" name="Int. J. Syst. Evol. Microbiol.">
        <title>The Global Catalogue of Microorganisms (GCM) 10K type strain sequencing project: providing services to taxonomists for standard genome sequencing and annotation.</title>
        <authorList>
            <consortium name="The Broad Institute Genomics Platform"/>
            <consortium name="The Broad Institute Genome Sequencing Center for Infectious Disease"/>
            <person name="Wu L."/>
            <person name="Ma J."/>
        </authorList>
    </citation>
    <scope>NUCLEOTIDE SEQUENCE [LARGE SCALE GENOMIC DNA]</scope>
    <source>
        <strain evidence="3">JCM 4733</strain>
    </source>
</reference>
<accession>A0ABQ3CY35</accession>
<keyword evidence="3" id="KW-1185">Reference proteome</keyword>
<feature type="region of interest" description="Disordered" evidence="1">
    <location>
        <begin position="60"/>
        <end position="103"/>
    </location>
</feature>
<evidence type="ECO:0000313" key="3">
    <source>
        <dbReference type="Proteomes" id="UP000653644"/>
    </source>
</evidence>
<protein>
    <submittedName>
        <fullName evidence="2">Uncharacterized protein</fullName>
    </submittedName>
</protein>
<dbReference type="Proteomes" id="UP000653644">
    <property type="component" value="Unassembled WGS sequence"/>
</dbReference>
<sequence>MGVLGFDGLIRPGGMGPEAVRRVRRGVPQIPGSLRLLVPEAMGRGAEGQALRWPEGQALREPKGQAPGTGVRGACLGGPAAGEGASVHRRTPPAGRTTRSPDQ</sequence>
<comment type="caution">
    <text evidence="2">The sequence shown here is derived from an EMBL/GenBank/DDBJ whole genome shotgun (WGS) entry which is preliminary data.</text>
</comment>
<proteinExistence type="predicted"/>
<evidence type="ECO:0000256" key="1">
    <source>
        <dbReference type="SAM" id="MobiDB-lite"/>
    </source>
</evidence>
<dbReference type="EMBL" id="BMVN01000028">
    <property type="protein sequence ID" value="GHA49521.1"/>
    <property type="molecule type" value="Genomic_DNA"/>
</dbReference>
<gene>
    <name evidence="2" type="ORF">GCM10010345_62410</name>
</gene>
<evidence type="ECO:0000313" key="2">
    <source>
        <dbReference type="EMBL" id="GHA49521.1"/>
    </source>
</evidence>